<keyword evidence="1" id="KW-0472">Membrane</keyword>
<organism evidence="3 4">
    <name type="scientific">Hydrogenophaga atypica</name>
    <dbReference type="NCBI Taxonomy" id="249409"/>
    <lineage>
        <taxon>Bacteria</taxon>
        <taxon>Pseudomonadati</taxon>
        <taxon>Pseudomonadota</taxon>
        <taxon>Betaproteobacteria</taxon>
        <taxon>Burkholderiales</taxon>
        <taxon>Comamonadaceae</taxon>
        <taxon>Hydrogenophaga</taxon>
    </lineage>
</organism>
<evidence type="ECO:0000256" key="1">
    <source>
        <dbReference type="SAM" id="Phobius"/>
    </source>
</evidence>
<evidence type="ECO:0000313" key="4">
    <source>
        <dbReference type="Proteomes" id="UP001596501"/>
    </source>
</evidence>
<name>A0ABW2QQF2_9BURK</name>
<keyword evidence="1" id="KW-1133">Transmembrane helix</keyword>
<evidence type="ECO:0000259" key="2">
    <source>
        <dbReference type="Pfam" id="PF13937"/>
    </source>
</evidence>
<dbReference type="RefSeq" id="WP_382223735.1">
    <property type="nucleotide sequence ID" value="NZ_JBHTCA010000008.1"/>
</dbReference>
<feature type="domain" description="Sodium symporter small subunit" evidence="2">
    <location>
        <begin position="15"/>
        <end position="87"/>
    </location>
</feature>
<dbReference type="EMBL" id="JBHTCA010000008">
    <property type="protein sequence ID" value="MFC7409695.1"/>
    <property type="molecule type" value="Genomic_DNA"/>
</dbReference>
<keyword evidence="4" id="KW-1185">Reference proteome</keyword>
<dbReference type="Pfam" id="PF13937">
    <property type="entry name" value="DUF4212"/>
    <property type="match status" value="1"/>
</dbReference>
<feature type="transmembrane region" description="Helical" evidence="1">
    <location>
        <begin position="21"/>
        <end position="42"/>
    </location>
</feature>
<evidence type="ECO:0000313" key="3">
    <source>
        <dbReference type="EMBL" id="MFC7409695.1"/>
    </source>
</evidence>
<protein>
    <submittedName>
        <fullName evidence="3">DUF4212 domain-containing protein</fullName>
    </submittedName>
</protein>
<gene>
    <name evidence="3" type="ORF">ACFQPB_12560</name>
</gene>
<reference evidence="4" key="1">
    <citation type="journal article" date="2019" name="Int. J. Syst. Evol. Microbiol.">
        <title>The Global Catalogue of Microorganisms (GCM) 10K type strain sequencing project: providing services to taxonomists for standard genome sequencing and annotation.</title>
        <authorList>
            <consortium name="The Broad Institute Genomics Platform"/>
            <consortium name="The Broad Institute Genome Sequencing Center for Infectious Disease"/>
            <person name="Wu L."/>
            <person name="Ma J."/>
        </authorList>
    </citation>
    <scope>NUCLEOTIDE SEQUENCE [LARGE SCALE GENOMIC DNA]</scope>
    <source>
        <strain evidence="4">CGMCC 1.12371</strain>
    </source>
</reference>
<dbReference type="InterPro" id="IPR019886">
    <property type="entry name" value="Na_symporter_ssu"/>
</dbReference>
<comment type="caution">
    <text evidence="3">The sequence shown here is derived from an EMBL/GenBank/DDBJ whole genome shotgun (WGS) entry which is preliminary data.</text>
</comment>
<accession>A0ABW2QQF2</accession>
<sequence length="92" mass="10335">MPPPSPQALPDVLARYWRNNLAVTAVLLAVWFGVTFVVSYFARELSFTFFGWPFSFWVAAQGALIVYVLIVGGYAWFMNRADFAHGVAEAQE</sequence>
<keyword evidence="1" id="KW-0812">Transmembrane</keyword>
<dbReference type="Proteomes" id="UP001596501">
    <property type="component" value="Unassembled WGS sequence"/>
</dbReference>
<dbReference type="NCBIfam" id="TIGR03647">
    <property type="entry name" value="Na_symport_sm"/>
    <property type="match status" value="1"/>
</dbReference>
<feature type="transmembrane region" description="Helical" evidence="1">
    <location>
        <begin position="54"/>
        <end position="77"/>
    </location>
</feature>
<proteinExistence type="predicted"/>